<dbReference type="Pfam" id="PF26634">
    <property type="entry name" value="DUF8207"/>
    <property type="match status" value="1"/>
</dbReference>
<dbReference type="InterPro" id="IPR058520">
    <property type="entry name" value="DUF8207"/>
</dbReference>
<name>V5GQ76_ANOGL</name>
<sequence>GDTRVFIDDNDIIFHNKRYKGTIGLYELLFKKAPTKYTKEDLEVYREMLLKSNAYRRYYKANQQIDGSRLPKYKYIIAPLISNLLKSSSPLENKLRLGEGLLKEVSINKTDYTYWNDPNELVDRLRLLIASQAAGHTNHRNEIVSIIEELREADIIE</sequence>
<accession>V5GQ76</accession>
<evidence type="ECO:0000259" key="1">
    <source>
        <dbReference type="Pfam" id="PF26634"/>
    </source>
</evidence>
<feature type="domain" description="DUF8207" evidence="1">
    <location>
        <begin position="1"/>
        <end position="80"/>
    </location>
</feature>
<feature type="non-terminal residue" evidence="2">
    <location>
        <position position="1"/>
    </location>
</feature>
<dbReference type="PANTHER" id="PTHR35374">
    <property type="entry name" value="CYCLIN-DEPENDENT KINASE 11A-LIKE"/>
    <property type="match status" value="1"/>
</dbReference>
<protein>
    <recommendedName>
        <fullName evidence="1">DUF8207 domain-containing protein</fullName>
    </recommendedName>
</protein>
<dbReference type="EMBL" id="GALX01002167">
    <property type="protein sequence ID" value="JAB66299.1"/>
    <property type="molecule type" value="Transcribed_RNA"/>
</dbReference>
<dbReference type="PANTHER" id="PTHR35374:SF1">
    <property type="entry name" value="PROTEIN KINASE DOMAIN-CONTAINING PROTEIN"/>
    <property type="match status" value="1"/>
</dbReference>
<reference evidence="2" key="1">
    <citation type="submission" date="2013-07" db="EMBL/GenBank/DDBJ databases">
        <title>Midgut Transcriptome Profiling of Anoplphora glabripennis, a Lignocellulose Degrading, Wood-Boring Cerambycid.</title>
        <authorList>
            <person name="Scully E.D."/>
            <person name="Hoover K."/>
            <person name="Carlson J.E."/>
            <person name="Tien M."/>
            <person name="Geib S.M."/>
        </authorList>
    </citation>
    <scope>NUCLEOTIDE SEQUENCE</scope>
</reference>
<proteinExistence type="predicted"/>
<organism evidence="2">
    <name type="scientific">Anoplophora glabripennis</name>
    <name type="common">Asian longhorn beetle</name>
    <name type="synonym">Anoplophora nobilis</name>
    <dbReference type="NCBI Taxonomy" id="217634"/>
    <lineage>
        <taxon>Eukaryota</taxon>
        <taxon>Metazoa</taxon>
        <taxon>Ecdysozoa</taxon>
        <taxon>Arthropoda</taxon>
        <taxon>Hexapoda</taxon>
        <taxon>Insecta</taxon>
        <taxon>Pterygota</taxon>
        <taxon>Neoptera</taxon>
        <taxon>Endopterygota</taxon>
        <taxon>Coleoptera</taxon>
        <taxon>Polyphaga</taxon>
        <taxon>Cucujiformia</taxon>
        <taxon>Chrysomeloidea</taxon>
        <taxon>Cerambycidae</taxon>
        <taxon>Lamiinae</taxon>
        <taxon>Lamiini</taxon>
        <taxon>Anoplophora</taxon>
    </lineage>
</organism>
<dbReference type="AlphaFoldDB" id="V5GQ76"/>
<evidence type="ECO:0000313" key="2">
    <source>
        <dbReference type="EMBL" id="JAB66299.1"/>
    </source>
</evidence>